<dbReference type="Pfam" id="PF01168">
    <property type="entry name" value="Ala_racemase_N"/>
    <property type="match status" value="1"/>
</dbReference>
<dbReference type="InterPro" id="IPR009006">
    <property type="entry name" value="Ala_racemase/Decarboxylase_C"/>
</dbReference>
<dbReference type="CDD" id="cd00430">
    <property type="entry name" value="PLPDE_III_AR"/>
    <property type="match status" value="1"/>
</dbReference>
<comment type="caution">
    <text evidence="6">The sequence shown here is derived from an EMBL/GenBank/DDBJ whole genome shotgun (WGS) entry which is preliminary data.</text>
</comment>
<dbReference type="RefSeq" id="WP_113031145.1">
    <property type="nucleotide sequence ID" value="NZ_QMFB01000006.1"/>
</dbReference>
<accession>A0A329MNJ3</accession>
<dbReference type="Pfam" id="PF00842">
    <property type="entry name" value="Ala_racemase_C"/>
    <property type="match status" value="1"/>
</dbReference>
<dbReference type="Gene3D" id="2.40.37.10">
    <property type="entry name" value="Lyase, Ornithine Decarboxylase, Chain A, domain 1"/>
    <property type="match status" value="1"/>
</dbReference>
<dbReference type="InterPro" id="IPR029066">
    <property type="entry name" value="PLP-binding_barrel"/>
</dbReference>
<keyword evidence="3 6" id="KW-0413">Isomerase</keyword>
<dbReference type="GO" id="GO:0030170">
    <property type="term" value="F:pyridoxal phosphate binding"/>
    <property type="evidence" value="ECO:0007669"/>
    <property type="project" value="TreeGrafter"/>
</dbReference>
<evidence type="ECO:0000256" key="4">
    <source>
        <dbReference type="PIRSR" id="PIRSR600821-50"/>
    </source>
</evidence>
<dbReference type="EMBL" id="QMFB01000006">
    <property type="protein sequence ID" value="RAV20866.1"/>
    <property type="molecule type" value="Genomic_DNA"/>
</dbReference>
<evidence type="ECO:0000256" key="3">
    <source>
        <dbReference type="ARBA" id="ARBA00023235"/>
    </source>
</evidence>
<feature type="modified residue" description="N6-(pyridoxal phosphate)lysine" evidence="4">
    <location>
        <position position="41"/>
    </location>
</feature>
<dbReference type="SMART" id="SM01005">
    <property type="entry name" value="Ala_racemase_C"/>
    <property type="match status" value="1"/>
</dbReference>
<comment type="cofactor">
    <cofactor evidence="1 4">
        <name>pyridoxal 5'-phosphate</name>
        <dbReference type="ChEBI" id="CHEBI:597326"/>
    </cofactor>
</comment>
<organism evidence="6 7">
    <name type="scientific">Paenibacillus contaminans</name>
    <dbReference type="NCBI Taxonomy" id="450362"/>
    <lineage>
        <taxon>Bacteria</taxon>
        <taxon>Bacillati</taxon>
        <taxon>Bacillota</taxon>
        <taxon>Bacilli</taxon>
        <taxon>Bacillales</taxon>
        <taxon>Paenibacillaceae</taxon>
        <taxon>Paenibacillus</taxon>
    </lineage>
</organism>
<dbReference type="GO" id="GO:0008784">
    <property type="term" value="F:alanine racemase activity"/>
    <property type="evidence" value="ECO:0007669"/>
    <property type="project" value="UniProtKB-EC"/>
</dbReference>
<dbReference type="Gene3D" id="3.20.20.10">
    <property type="entry name" value="Alanine racemase"/>
    <property type="match status" value="1"/>
</dbReference>
<dbReference type="InterPro" id="IPR000821">
    <property type="entry name" value="Ala_racemase"/>
</dbReference>
<keyword evidence="2 4" id="KW-0663">Pyridoxal phosphate</keyword>
<evidence type="ECO:0000313" key="7">
    <source>
        <dbReference type="Proteomes" id="UP000250369"/>
    </source>
</evidence>
<dbReference type="AlphaFoldDB" id="A0A329MNJ3"/>
<name>A0A329MNJ3_9BACL</name>
<evidence type="ECO:0000256" key="2">
    <source>
        <dbReference type="ARBA" id="ARBA00022898"/>
    </source>
</evidence>
<evidence type="ECO:0000313" key="6">
    <source>
        <dbReference type="EMBL" id="RAV20866.1"/>
    </source>
</evidence>
<dbReference type="SUPFAM" id="SSF50621">
    <property type="entry name" value="Alanine racemase C-terminal domain-like"/>
    <property type="match status" value="1"/>
</dbReference>
<dbReference type="NCBIfam" id="TIGR00492">
    <property type="entry name" value="alr"/>
    <property type="match status" value="1"/>
</dbReference>
<dbReference type="GO" id="GO:0005829">
    <property type="term" value="C:cytosol"/>
    <property type="evidence" value="ECO:0007669"/>
    <property type="project" value="TreeGrafter"/>
</dbReference>
<dbReference type="Proteomes" id="UP000250369">
    <property type="component" value="Unassembled WGS sequence"/>
</dbReference>
<dbReference type="PRINTS" id="PR00992">
    <property type="entry name" value="ALARACEMASE"/>
</dbReference>
<evidence type="ECO:0000256" key="1">
    <source>
        <dbReference type="ARBA" id="ARBA00001933"/>
    </source>
</evidence>
<sequence>MEINQLARPTWVEIDLDAVTNNVREYTQMLEGRAIIIGAIKAHGYGHGLVPLAHHLVSNGIPILAVGSVKDGRKLRKSGITAPIQVFGNSFPQSAHLYAEHNLMPTFYNANDPQLYQAYLREDVPLKIWIKVETGLGRLGVPLEEVETMVAFINNHTPYIIDGIYTHIGARAALGDPSDRAFVDQQWERFEGLATRLKQSGCNIPYFQAASSPAAISMPQTWMNCISIGGGLFSDPEPMIRKIDLHLQNAFKALRSKLISVKNYKKGEQIGVYTLTRDSVFGVAPIGLGDGLSAKNKDNTVLVRGQRCSIRGSISLEHIRIDVTDVPGVSVGDEVTLIGKQGGEEITVNEICQRLDISSAQLWTSINPSSVPYIYWRDGGIWAIEESE</sequence>
<feature type="domain" description="Alanine racemase C-terminal" evidence="5">
    <location>
        <begin position="250"/>
        <end position="376"/>
    </location>
</feature>
<dbReference type="InterPro" id="IPR011079">
    <property type="entry name" value="Ala_racemase_C"/>
</dbReference>
<dbReference type="EC" id="5.1.1.1" evidence="6"/>
<reference evidence="6 7" key="1">
    <citation type="journal article" date="2009" name="Int. J. Syst. Evol. Microbiol.">
        <title>Paenibacillus contaminans sp. nov., isolated from a contaminated laboratory plate.</title>
        <authorList>
            <person name="Chou J.H."/>
            <person name="Lee J.H."/>
            <person name="Lin M.C."/>
            <person name="Chang P.S."/>
            <person name="Arun A.B."/>
            <person name="Young C.C."/>
            <person name="Chen W.M."/>
        </authorList>
    </citation>
    <scope>NUCLEOTIDE SEQUENCE [LARGE SCALE GENOMIC DNA]</scope>
    <source>
        <strain evidence="6 7">CKOBP-6</strain>
    </source>
</reference>
<dbReference type="PANTHER" id="PTHR30511:SF0">
    <property type="entry name" value="ALANINE RACEMASE, CATABOLIC-RELATED"/>
    <property type="match status" value="1"/>
</dbReference>
<dbReference type="InterPro" id="IPR001608">
    <property type="entry name" value="Ala_racemase_N"/>
</dbReference>
<evidence type="ECO:0000259" key="5">
    <source>
        <dbReference type="SMART" id="SM01005"/>
    </source>
</evidence>
<dbReference type="GO" id="GO:0006522">
    <property type="term" value="P:alanine metabolic process"/>
    <property type="evidence" value="ECO:0007669"/>
    <property type="project" value="InterPro"/>
</dbReference>
<dbReference type="PANTHER" id="PTHR30511">
    <property type="entry name" value="ALANINE RACEMASE"/>
    <property type="match status" value="1"/>
</dbReference>
<gene>
    <name evidence="6" type="primary">alr</name>
    <name evidence="6" type="ORF">DQG23_12295</name>
</gene>
<dbReference type="OrthoDB" id="9813814at2"/>
<keyword evidence="7" id="KW-1185">Reference proteome</keyword>
<proteinExistence type="predicted"/>
<protein>
    <submittedName>
        <fullName evidence="6">Alanine racemase</fullName>
        <ecNumber evidence="6">5.1.1.1</ecNumber>
    </submittedName>
</protein>
<dbReference type="SUPFAM" id="SSF51419">
    <property type="entry name" value="PLP-binding barrel"/>
    <property type="match status" value="1"/>
</dbReference>